<feature type="compositionally biased region" description="Basic residues" evidence="1">
    <location>
        <begin position="1"/>
        <end position="10"/>
    </location>
</feature>
<dbReference type="Proteomes" id="UP000070444">
    <property type="component" value="Unassembled WGS sequence"/>
</dbReference>
<reference evidence="3 4" key="1">
    <citation type="journal article" date="2015" name="Genome Biol. Evol.">
        <title>Phylogenomic analyses indicate that early fungi evolved digesting cell walls of algal ancestors of land plants.</title>
        <authorList>
            <person name="Chang Y."/>
            <person name="Wang S."/>
            <person name="Sekimoto S."/>
            <person name="Aerts A.L."/>
            <person name="Choi C."/>
            <person name="Clum A."/>
            <person name="LaButti K.M."/>
            <person name="Lindquist E.A."/>
            <person name="Yee Ngan C."/>
            <person name="Ohm R.A."/>
            <person name="Salamov A.A."/>
            <person name="Grigoriev I.V."/>
            <person name="Spatafora J.W."/>
            <person name="Berbee M.L."/>
        </authorList>
    </citation>
    <scope>NUCLEOTIDE SEQUENCE [LARGE SCALE GENOMIC DNA]</scope>
    <source>
        <strain evidence="3 4">NRRL 28638</strain>
    </source>
</reference>
<dbReference type="InterPro" id="IPR036047">
    <property type="entry name" value="F-box-like_dom_sf"/>
</dbReference>
<keyword evidence="4" id="KW-1185">Reference proteome</keyword>
<evidence type="ECO:0000313" key="3">
    <source>
        <dbReference type="EMBL" id="KXN70989.1"/>
    </source>
</evidence>
<evidence type="ECO:0000259" key="2">
    <source>
        <dbReference type="PROSITE" id="PS50181"/>
    </source>
</evidence>
<organism evidence="3 4">
    <name type="scientific">Conidiobolus coronatus (strain ATCC 28846 / CBS 209.66 / NRRL 28638)</name>
    <name type="common">Delacroixia coronata</name>
    <dbReference type="NCBI Taxonomy" id="796925"/>
    <lineage>
        <taxon>Eukaryota</taxon>
        <taxon>Fungi</taxon>
        <taxon>Fungi incertae sedis</taxon>
        <taxon>Zoopagomycota</taxon>
        <taxon>Entomophthoromycotina</taxon>
        <taxon>Entomophthoromycetes</taxon>
        <taxon>Entomophthorales</taxon>
        <taxon>Ancylistaceae</taxon>
        <taxon>Conidiobolus</taxon>
    </lineage>
</organism>
<accession>A0A137P7P1</accession>
<gene>
    <name evidence="3" type="ORF">CONCODRAFT_78574</name>
</gene>
<dbReference type="AlphaFoldDB" id="A0A137P7P1"/>
<protein>
    <recommendedName>
        <fullName evidence="2">F-box domain-containing protein</fullName>
    </recommendedName>
</protein>
<dbReference type="Pfam" id="PF00646">
    <property type="entry name" value="F-box"/>
    <property type="match status" value="1"/>
</dbReference>
<dbReference type="EMBL" id="KQ964487">
    <property type="protein sequence ID" value="KXN70989.1"/>
    <property type="molecule type" value="Genomic_DNA"/>
</dbReference>
<feature type="domain" description="F-box" evidence="2">
    <location>
        <begin position="44"/>
        <end position="83"/>
    </location>
</feature>
<dbReference type="SUPFAM" id="SSF81383">
    <property type="entry name" value="F-box domain"/>
    <property type="match status" value="1"/>
</dbReference>
<dbReference type="OrthoDB" id="27842at2759"/>
<evidence type="ECO:0000256" key="1">
    <source>
        <dbReference type="SAM" id="MobiDB-lite"/>
    </source>
</evidence>
<dbReference type="InterPro" id="IPR001810">
    <property type="entry name" value="F-box_dom"/>
</dbReference>
<dbReference type="Gene3D" id="3.80.10.10">
    <property type="entry name" value="Ribonuclease Inhibitor"/>
    <property type="match status" value="1"/>
</dbReference>
<dbReference type="SUPFAM" id="SSF52047">
    <property type="entry name" value="RNI-like"/>
    <property type="match status" value="1"/>
</dbReference>
<dbReference type="CDD" id="cd09917">
    <property type="entry name" value="F-box_SF"/>
    <property type="match status" value="1"/>
</dbReference>
<dbReference type="Gene3D" id="1.20.1280.50">
    <property type="match status" value="1"/>
</dbReference>
<proteinExistence type="predicted"/>
<name>A0A137P7P1_CONC2</name>
<feature type="region of interest" description="Disordered" evidence="1">
    <location>
        <begin position="1"/>
        <end position="35"/>
    </location>
</feature>
<evidence type="ECO:0000313" key="4">
    <source>
        <dbReference type="Proteomes" id="UP000070444"/>
    </source>
</evidence>
<dbReference type="InterPro" id="IPR032675">
    <property type="entry name" value="LRR_dom_sf"/>
</dbReference>
<dbReference type="PROSITE" id="PS50181">
    <property type="entry name" value="FBOX"/>
    <property type="match status" value="1"/>
</dbReference>
<sequence length="508" mass="59346">MTKLTSKKKSNQPISKWVFQKKSSSKKSAASPPIKLPEDCNNPQLLVKIFNFLEIKNLLKFSTVCKKWNKLINPLINKRLRLLRPNYISSGYHDSNLSRDEQFLEEVGECIRIKGKYSNHIKEFKLNKRMSVDLSIDFFETFCKLTKLHVDNIKLSQDLLISCIKPLVNLKTLDLSKLKITENPNNRFQLEAIKLPDSLTKLYFTEVQFLGDPQLALETLNSHSNLTEFRIEVTNIPELLTPLKQNYPTLEKLLICDGCYQNFIINSDEVIKNNEQILELEIHSIAIGTNLMNLINEKLIKLKVLILNRILTTYSDHSEDFRFLKFTQLEKLVIYWYGLEPASIDSILTHSPMLNDLQIQIGSEYASLTPIIRDRCKNLKSLTFDVIQVNSLGFRENLSLNDFFDLELTKTNYPMANNLTSLNFGNFNLLNLQPDHLNQFENLKIIQFDNFDSKFNLGEVNLIKENFSKFRGWKLKLKTYSKYLSGYLIRDNNKIKPFNWESYHYWNQ</sequence>